<dbReference type="OrthoDB" id="9757771at2"/>
<dbReference type="CDD" id="cd04433">
    <property type="entry name" value="AFD_class_I"/>
    <property type="match status" value="1"/>
</dbReference>
<dbReference type="PROSITE" id="PS00455">
    <property type="entry name" value="AMP_BINDING"/>
    <property type="match status" value="1"/>
</dbReference>
<dbReference type="InterPro" id="IPR020845">
    <property type="entry name" value="AMP-binding_CS"/>
</dbReference>
<dbReference type="AlphaFoldDB" id="A0A0A3J563"/>
<dbReference type="Gene3D" id="3.30.300.30">
    <property type="match status" value="1"/>
</dbReference>
<dbReference type="InterPro" id="IPR042099">
    <property type="entry name" value="ANL_N_sf"/>
</dbReference>
<gene>
    <name evidence="5" type="ORF">CD30_12425</name>
</gene>
<protein>
    <recommendedName>
        <fullName evidence="7">AMP-dependent synthetase</fullName>
    </recommendedName>
</protein>
<proteinExistence type="inferred from homology"/>
<keyword evidence="2" id="KW-0436">Ligase</keyword>
<dbReference type="GO" id="GO:0031956">
    <property type="term" value="F:medium-chain fatty acid-CoA ligase activity"/>
    <property type="evidence" value="ECO:0007669"/>
    <property type="project" value="TreeGrafter"/>
</dbReference>
<dbReference type="RefSeq" id="WP_036177238.1">
    <property type="nucleotide sequence ID" value="NZ_AVCZ01000022.1"/>
</dbReference>
<evidence type="ECO:0000256" key="1">
    <source>
        <dbReference type="ARBA" id="ARBA00006432"/>
    </source>
</evidence>
<dbReference type="Pfam" id="PF13193">
    <property type="entry name" value="AMP-binding_C"/>
    <property type="match status" value="1"/>
</dbReference>
<evidence type="ECO:0000259" key="4">
    <source>
        <dbReference type="Pfam" id="PF13193"/>
    </source>
</evidence>
<feature type="domain" description="AMP-dependent synthetase/ligase" evidence="3">
    <location>
        <begin position="23"/>
        <end position="346"/>
    </location>
</feature>
<dbReference type="PANTHER" id="PTHR43201:SF5">
    <property type="entry name" value="MEDIUM-CHAIN ACYL-COA LIGASE ACSF2, MITOCHONDRIAL"/>
    <property type="match status" value="1"/>
</dbReference>
<evidence type="ECO:0000313" key="6">
    <source>
        <dbReference type="Proteomes" id="UP000030595"/>
    </source>
</evidence>
<dbReference type="EMBL" id="JPVQ01000022">
    <property type="protein sequence ID" value="KGR90268.1"/>
    <property type="molecule type" value="Genomic_DNA"/>
</dbReference>
<dbReference type="eggNOG" id="COG0318">
    <property type="taxonomic scope" value="Bacteria"/>
</dbReference>
<dbReference type="SUPFAM" id="SSF56801">
    <property type="entry name" value="Acetyl-CoA synthetase-like"/>
    <property type="match status" value="1"/>
</dbReference>
<sequence>MSLYENILAGLDRKKESLVTLEKCFTAGELQDAVFKYEMMLSPFNLEGKRVALLVPTISEFLPLFFAVNKLKGTVSPLSLQLRKGDLLNVLDFLDPHVVFSVNDHSGFAFSEVVTNWASGMNREALIFTSDDCTNWEVEIFHGSCKPLQSQLGGFITFTSGSTGTPKGVVFKDEVLQYGYDRLLDAMKLEPSDTVFVYTAPSTLYGVSSMNAMLKVGATLVTADDFDLVKMIHTMKKAKCNKITTTPSIFKSLYNFASRLDEEVVKNLELVCVIGEKVPANFKSYFPLMESCTFLSHYGSSESGSLANAYMNKDAEELLFTMPKEVDCKTVDGELFVKSGGLFTEYYQNPILTAEVLEDGWFKMGDLVEFIDQHTFKIVGRKKDVIKKGGVQVITSEVEQILSQIDGVKGVAVVGSPHEVFGEQIVAFIIADGITSKDIRSYCAGNFSSYKIPDKMIFIDEFPLINGKVDKMKLKSQLSRG</sequence>
<dbReference type="PANTHER" id="PTHR43201">
    <property type="entry name" value="ACYL-COA SYNTHETASE"/>
    <property type="match status" value="1"/>
</dbReference>
<feature type="domain" description="AMP-binding enzyme C-terminal" evidence="4">
    <location>
        <begin position="397"/>
        <end position="464"/>
    </location>
</feature>
<evidence type="ECO:0008006" key="7">
    <source>
        <dbReference type="Google" id="ProtNLM"/>
    </source>
</evidence>
<dbReference type="InterPro" id="IPR025110">
    <property type="entry name" value="AMP-bd_C"/>
</dbReference>
<dbReference type="InterPro" id="IPR000873">
    <property type="entry name" value="AMP-dep_synth/lig_dom"/>
</dbReference>
<name>A0A0A3J563_9BACL</name>
<evidence type="ECO:0000313" key="5">
    <source>
        <dbReference type="EMBL" id="KGR90268.1"/>
    </source>
</evidence>
<dbReference type="Proteomes" id="UP000030595">
    <property type="component" value="Unassembled WGS sequence"/>
</dbReference>
<evidence type="ECO:0000256" key="2">
    <source>
        <dbReference type="ARBA" id="ARBA00022598"/>
    </source>
</evidence>
<comment type="caution">
    <text evidence="5">The sequence shown here is derived from an EMBL/GenBank/DDBJ whole genome shotgun (WGS) entry which is preliminary data.</text>
</comment>
<accession>A0A0A3J563</accession>
<dbReference type="GO" id="GO:0006631">
    <property type="term" value="P:fatty acid metabolic process"/>
    <property type="evidence" value="ECO:0007669"/>
    <property type="project" value="TreeGrafter"/>
</dbReference>
<organism evidence="5 6">
    <name type="scientific">Ureibacillus massiliensis 4400831 = CIP 108448 = CCUG 49529</name>
    <dbReference type="NCBI Taxonomy" id="1211035"/>
    <lineage>
        <taxon>Bacteria</taxon>
        <taxon>Bacillati</taxon>
        <taxon>Bacillota</taxon>
        <taxon>Bacilli</taxon>
        <taxon>Bacillales</taxon>
        <taxon>Caryophanaceae</taxon>
        <taxon>Ureibacillus</taxon>
    </lineage>
</organism>
<keyword evidence="6" id="KW-1185">Reference proteome</keyword>
<dbReference type="Pfam" id="PF00501">
    <property type="entry name" value="AMP-binding"/>
    <property type="match status" value="1"/>
</dbReference>
<dbReference type="Gene3D" id="3.40.50.12780">
    <property type="entry name" value="N-terminal domain of ligase-like"/>
    <property type="match status" value="1"/>
</dbReference>
<reference evidence="5 6" key="1">
    <citation type="submission" date="2014-02" db="EMBL/GenBank/DDBJ databases">
        <title>Draft genome sequence of Lysinibacillus massiliensis CCUG 49529.</title>
        <authorList>
            <person name="Zhang F."/>
            <person name="Wang G."/>
            <person name="Zhang L."/>
        </authorList>
    </citation>
    <scope>NUCLEOTIDE SEQUENCE [LARGE SCALE GENOMIC DNA]</scope>
    <source>
        <strain evidence="5 6">CCUG 49529</strain>
    </source>
</reference>
<dbReference type="InterPro" id="IPR045851">
    <property type="entry name" value="AMP-bd_C_sf"/>
</dbReference>
<comment type="similarity">
    <text evidence="1">Belongs to the ATP-dependent AMP-binding enzyme family.</text>
</comment>
<evidence type="ECO:0000259" key="3">
    <source>
        <dbReference type="Pfam" id="PF00501"/>
    </source>
</evidence>